<protein>
    <submittedName>
        <fullName evidence="2">Uncharacterized protein</fullName>
    </submittedName>
</protein>
<keyword evidence="4" id="KW-1185">Reference proteome</keyword>
<accession>A0A085M736</accession>
<proteinExistence type="predicted"/>
<gene>
    <name evidence="2" type="ORF">M513_06148</name>
    <name evidence="3" type="ORF">M514_06148</name>
</gene>
<keyword evidence="1" id="KW-1133">Transmembrane helix</keyword>
<keyword evidence="1" id="KW-0472">Membrane</keyword>
<sequence>MKQTVSLYCTYNTRSFIEMARRDVSIQAYPVYENLSLEDLRRCCFIEDNTVQSAISRTIVDRTQRAFRDLMLLSDIFNGVPLFMLQSHVMFIFAAISSQARRGLMLVHENVCFPAPVPVRNRMSVDALIIVKKAMAVLKDAGIYLHRTKELQEFEDYLDLGLLCIEFEQAGWLSQVETLQQDCEDLSIL</sequence>
<evidence type="ECO:0000313" key="4">
    <source>
        <dbReference type="Proteomes" id="UP000030764"/>
    </source>
</evidence>
<dbReference type="Proteomes" id="UP000030758">
    <property type="component" value="Unassembled WGS sequence"/>
</dbReference>
<name>A0A085M736_9BILA</name>
<organism evidence="2 4">
    <name type="scientific">Trichuris suis</name>
    <name type="common">pig whipworm</name>
    <dbReference type="NCBI Taxonomy" id="68888"/>
    <lineage>
        <taxon>Eukaryota</taxon>
        <taxon>Metazoa</taxon>
        <taxon>Ecdysozoa</taxon>
        <taxon>Nematoda</taxon>
        <taxon>Enoplea</taxon>
        <taxon>Dorylaimia</taxon>
        <taxon>Trichinellida</taxon>
        <taxon>Trichuridae</taxon>
        <taxon>Trichuris</taxon>
    </lineage>
</organism>
<evidence type="ECO:0000313" key="2">
    <source>
        <dbReference type="EMBL" id="KFD53032.1"/>
    </source>
</evidence>
<dbReference type="EMBL" id="KL367492">
    <property type="protein sequence ID" value="KFD69827.1"/>
    <property type="molecule type" value="Genomic_DNA"/>
</dbReference>
<dbReference type="EMBL" id="KL363221">
    <property type="protein sequence ID" value="KFD53032.1"/>
    <property type="molecule type" value="Genomic_DNA"/>
</dbReference>
<feature type="transmembrane region" description="Helical" evidence="1">
    <location>
        <begin position="76"/>
        <end position="96"/>
    </location>
</feature>
<evidence type="ECO:0000313" key="3">
    <source>
        <dbReference type="EMBL" id="KFD69827.1"/>
    </source>
</evidence>
<keyword evidence="1" id="KW-0812">Transmembrane</keyword>
<dbReference type="Proteomes" id="UP000030764">
    <property type="component" value="Unassembled WGS sequence"/>
</dbReference>
<dbReference type="AlphaFoldDB" id="A0A085M736"/>
<reference evidence="2 4" key="1">
    <citation type="journal article" date="2014" name="Nat. Genet.">
        <title>Genome and transcriptome of the porcine whipworm Trichuris suis.</title>
        <authorList>
            <person name="Jex A.R."/>
            <person name="Nejsum P."/>
            <person name="Schwarz E.M."/>
            <person name="Hu L."/>
            <person name="Young N.D."/>
            <person name="Hall R.S."/>
            <person name="Korhonen P.K."/>
            <person name="Liao S."/>
            <person name="Thamsborg S."/>
            <person name="Xia J."/>
            <person name="Xu P."/>
            <person name="Wang S."/>
            <person name="Scheerlinck J.P."/>
            <person name="Hofmann A."/>
            <person name="Sternberg P.W."/>
            <person name="Wang J."/>
            <person name="Gasser R.B."/>
        </authorList>
    </citation>
    <scope>NUCLEOTIDE SEQUENCE [LARGE SCALE GENOMIC DNA]</scope>
    <source>
        <strain evidence="3">DCEP-RM93F</strain>
        <strain evidence="2">DCEP-RM93M</strain>
    </source>
</reference>
<evidence type="ECO:0000256" key="1">
    <source>
        <dbReference type="SAM" id="Phobius"/>
    </source>
</evidence>